<feature type="transmembrane region" description="Helical" evidence="1">
    <location>
        <begin position="59"/>
        <end position="82"/>
    </location>
</feature>
<feature type="transmembrane region" description="Helical" evidence="1">
    <location>
        <begin position="418"/>
        <end position="439"/>
    </location>
</feature>
<evidence type="ECO:0000313" key="2">
    <source>
        <dbReference type="EMBL" id="RHX79540.1"/>
    </source>
</evidence>
<reference evidence="2 3" key="2">
    <citation type="journal article" date="2020" name="Int. J. Syst. Evol. Microbiol.">
        <title>Leptospira yasudae sp. nov. and Leptospira stimsonii sp. nov., two new species of the pathogenic group isolated from environmental sources.</title>
        <authorList>
            <person name="Casanovas-Massana A."/>
            <person name="Hamond C."/>
            <person name="Santos L.A."/>
            <person name="de Oliveira D."/>
            <person name="Hacker K.P."/>
            <person name="Balassiano I."/>
            <person name="Costa F."/>
            <person name="Medeiros M.A."/>
            <person name="Reis M.G."/>
            <person name="Ko A.I."/>
            <person name="Wunder E.A."/>
        </authorList>
    </citation>
    <scope>NUCLEOTIDE SEQUENCE [LARGE SCALE GENOMIC DNA]</scope>
    <source>
        <strain evidence="2 3">B21</strain>
    </source>
</reference>
<feature type="transmembrane region" description="Helical" evidence="1">
    <location>
        <begin position="6"/>
        <end position="23"/>
    </location>
</feature>
<feature type="transmembrane region" description="Helical" evidence="1">
    <location>
        <begin position="298"/>
        <end position="315"/>
    </location>
</feature>
<comment type="caution">
    <text evidence="2">The sequence shown here is derived from an EMBL/GenBank/DDBJ whole genome shotgun (WGS) entry which is preliminary data.</text>
</comment>
<organism evidence="2 3">
    <name type="scientific">Leptospira yasudae</name>
    <dbReference type="NCBI Taxonomy" id="2202201"/>
    <lineage>
        <taxon>Bacteria</taxon>
        <taxon>Pseudomonadati</taxon>
        <taxon>Spirochaetota</taxon>
        <taxon>Spirochaetia</taxon>
        <taxon>Leptospirales</taxon>
        <taxon>Leptospiraceae</taxon>
        <taxon>Leptospira</taxon>
    </lineage>
</organism>
<name>A0ABX9M2A0_9LEPT</name>
<proteinExistence type="predicted"/>
<keyword evidence="1" id="KW-1133">Transmembrane helix</keyword>
<feature type="transmembrane region" description="Helical" evidence="1">
    <location>
        <begin position="166"/>
        <end position="183"/>
    </location>
</feature>
<keyword evidence="3" id="KW-1185">Reference proteome</keyword>
<keyword evidence="1" id="KW-0812">Transmembrane</keyword>
<gene>
    <name evidence="2" type="ORF">DLM77_11640</name>
</gene>
<feature type="transmembrane region" description="Helical" evidence="1">
    <location>
        <begin position="35"/>
        <end position="53"/>
    </location>
</feature>
<keyword evidence="1" id="KW-0472">Membrane</keyword>
<evidence type="ECO:0000313" key="3">
    <source>
        <dbReference type="Proteomes" id="UP000285569"/>
    </source>
</evidence>
<evidence type="ECO:0000256" key="1">
    <source>
        <dbReference type="SAM" id="Phobius"/>
    </source>
</evidence>
<feature type="transmembrane region" description="Helical" evidence="1">
    <location>
        <begin position="94"/>
        <end position="111"/>
    </location>
</feature>
<feature type="transmembrane region" description="Helical" evidence="1">
    <location>
        <begin position="220"/>
        <end position="239"/>
    </location>
</feature>
<evidence type="ECO:0008006" key="4">
    <source>
        <dbReference type="Google" id="ProtNLM"/>
    </source>
</evidence>
<dbReference type="Proteomes" id="UP000285569">
    <property type="component" value="Unassembled WGS sequence"/>
</dbReference>
<protein>
    <recommendedName>
        <fullName evidence="4">Dolichyl-phosphate-mannose--protein mannosyltransferase</fullName>
    </recommendedName>
</protein>
<feature type="transmembrane region" description="Helical" evidence="1">
    <location>
        <begin position="384"/>
        <end position="406"/>
    </location>
</feature>
<reference evidence="3" key="1">
    <citation type="submission" date="2018-05" db="EMBL/GenBank/DDBJ databases">
        <title>Leptospira yasudae sp. nov. and Leptospira stimsonii sp. nov., two pathogenic species of the genus Leptospira isolated from environmental sources.</title>
        <authorList>
            <person name="Casanovas-Massana A."/>
            <person name="Hamond C."/>
            <person name="Santos L.A."/>
            <person name="Hacker K.P."/>
            <person name="Balassiano I."/>
            <person name="Medeiros M.A."/>
            <person name="Reis M.G."/>
            <person name="Ko A.I."/>
            <person name="Wunder E.A."/>
        </authorList>
    </citation>
    <scope>NUCLEOTIDE SEQUENCE [LARGE SCALE GENOMIC DNA]</scope>
    <source>
        <strain evidence="3">B21</strain>
    </source>
</reference>
<sequence>MWIELITSFFPLFLFPIIIGMSLRNPDLSLGTRWLIGIISTSIYIIIAHAAGISKNITFTIYFSALSLLFLWIVFSFKTKIFKVSFSKLDGSKIFLLFGAVTLLMEAWLSILTNPISEWDAVSIWYQKAEAYYTWTPLQNLPIVNYPNLGSAYWSFILFFTDNKEAFGRFLFPLTYVVFICEIYHTFKEFTKPIFLSSGLVFLMFYLYDDSFTNGYQDGFLFSIAGIGFLHLLKSFFILEKDKKDNKDAKKFIRSFFLSLFILSALGLLKNEGIVLSLIIASPSVIFLSIHKIRNYPLLLSIFFIYFIILFLWPICLKFSAVDISNLQGNAFNLRSLQLIPDRFDRLPVILEYLKIYLLKNSTLLLISVCISAFSLWFKPKNFLFFMVIWGILILHTAFTIIAFMSTNQDLQWHLDTAFSRLMFQHDFIFPILLALGIFDFSKKEMLSESSPLPPNP</sequence>
<accession>A0ABX9M2A0</accession>
<feature type="transmembrane region" description="Helical" evidence="1">
    <location>
        <begin position="251"/>
        <end position="268"/>
    </location>
</feature>
<dbReference type="EMBL" id="QHCR01000005">
    <property type="protein sequence ID" value="RHX79540.1"/>
    <property type="molecule type" value="Genomic_DNA"/>
</dbReference>
<feature type="transmembrane region" description="Helical" evidence="1">
    <location>
        <begin position="274"/>
        <end position="291"/>
    </location>
</feature>
<feature type="transmembrane region" description="Helical" evidence="1">
    <location>
        <begin position="356"/>
        <end position="377"/>
    </location>
</feature>